<feature type="region of interest" description="Disordered" evidence="1">
    <location>
        <begin position="218"/>
        <end position="1254"/>
    </location>
</feature>
<feature type="compositionally biased region" description="Polar residues" evidence="1">
    <location>
        <begin position="450"/>
        <end position="465"/>
    </location>
</feature>
<name>A0A2A9MQK6_BESBE</name>
<dbReference type="VEuPathDB" id="ToxoDB:BESB_008790"/>
<feature type="region of interest" description="Disordered" evidence="1">
    <location>
        <begin position="1"/>
        <end position="57"/>
    </location>
</feature>
<dbReference type="RefSeq" id="XP_029222546.1">
    <property type="nucleotide sequence ID" value="XM_029359633.1"/>
</dbReference>
<accession>A0A2A9MQK6</accession>
<feature type="compositionally biased region" description="Polar residues" evidence="1">
    <location>
        <begin position="560"/>
        <end position="570"/>
    </location>
</feature>
<feature type="compositionally biased region" description="Low complexity" evidence="1">
    <location>
        <begin position="176"/>
        <end position="192"/>
    </location>
</feature>
<feature type="compositionally biased region" description="Low complexity" evidence="1">
    <location>
        <begin position="644"/>
        <end position="672"/>
    </location>
</feature>
<dbReference type="Proteomes" id="UP000224006">
    <property type="component" value="Chromosome I"/>
</dbReference>
<feature type="compositionally biased region" description="Basic and acidic residues" evidence="1">
    <location>
        <begin position="810"/>
        <end position="819"/>
    </location>
</feature>
<feature type="compositionally biased region" description="Basic and acidic residues" evidence="1">
    <location>
        <begin position="792"/>
        <end position="801"/>
    </location>
</feature>
<dbReference type="GeneID" id="40305941"/>
<proteinExistence type="predicted"/>
<evidence type="ECO:0000313" key="3">
    <source>
        <dbReference type="Proteomes" id="UP000224006"/>
    </source>
</evidence>
<feature type="compositionally biased region" description="Low complexity" evidence="1">
    <location>
        <begin position="224"/>
        <end position="246"/>
    </location>
</feature>
<feature type="compositionally biased region" description="Polar residues" evidence="1">
    <location>
        <begin position="845"/>
        <end position="856"/>
    </location>
</feature>
<dbReference type="EMBL" id="NWUJ01000001">
    <property type="protein sequence ID" value="PFH38537.1"/>
    <property type="molecule type" value="Genomic_DNA"/>
</dbReference>
<feature type="compositionally biased region" description="Low complexity" evidence="1">
    <location>
        <begin position="738"/>
        <end position="757"/>
    </location>
</feature>
<evidence type="ECO:0000256" key="1">
    <source>
        <dbReference type="SAM" id="MobiDB-lite"/>
    </source>
</evidence>
<feature type="compositionally biased region" description="Basic residues" evidence="1">
    <location>
        <begin position="574"/>
        <end position="589"/>
    </location>
</feature>
<feature type="compositionally biased region" description="Low complexity" evidence="1">
    <location>
        <begin position="611"/>
        <end position="622"/>
    </location>
</feature>
<feature type="compositionally biased region" description="Polar residues" evidence="1">
    <location>
        <begin position="1"/>
        <end position="11"/>
    </location>
</feature>
<feature type="compositionally biased region" description="Low complexity" evidence="1">
    <location>
        <begin position="143"/>
        <end position="157"/>
    </location>
</feature>
<feature type="compositionally biased region" description="Basic and acidic residues" evidence="1">
    <location>
        <begin position="1107"/>
        <end position="1123"/>
    </location>
</feature>
<protein>
    <submittedName>
        <fullName evidence="2">Uncharacterized protein</fullName>
    </submittedName>
</protein>
<feature type="compositionally biased region" description="Basic and acidic residues" evidence="1">
    <location>
        <begin position="277"/>
        <end position="290"/>
    </location>
</feature>
<feature type="compositionally biased region" description="Low complexity" evidence="1">
    <location>
        <begin position="299"/>
        <end position="315"/>
    </location>
</feature>
<organism evidence="2 3">
    <name type="scientific">Besnoitia besnoiti</name>
    <name type="common">Apicomplexan protozoan</name>
    <dbReference type="NCBI Taxonomy" id="94643"/>
    <lineage>
        <taxon>Eukaryota</taxon>
        <taxon>Sar</taxon>
        <taxon>Alveolata</taxon>
        <taxon>Apicomplexa</taxon>
        <taxon>Conoidasida</taxon>
        <taxon>Coccidia</taxon>
        <taxon>Eucoccidiorida</taxon>
        <taxon>Eimeriorina</taxon>
        <taxon>Sarcocystidae</taxon>
        <taxon>Besnoitia</taxon>
    </lineage>
</organism>
<reference evidence="2 3" key="1">
    <citation type="submission" date="2017-09" db="EMBL/GenBank/DDBJ databases">
        <title>Genome sequencing of Besnoitia besnoiti strain Bb-Ger1.</title>
        <authorList>
            <person name="Schares G."/>
            <person name="Venepally P."/>
            <person name="Lorenzi H.A."/>
        </authorList>
    </citation>
    <scope>NUCLEOTIDE SEQUENCE [LARGE SCALE GENOMIC DNA]</scope>
    <source>
        <strain evidence="2 3">Bb-Ger1</strain>
    </source>
</reference>
<comment type="caution">
    <text evidence="2">The sequence shown here is derived from an EMBL/GenBank/DDBJ whole genome shotgun (WGS) entry which is preliminary data.</text>
</comment>
<feature type="compositionally biased region" description="Low complexity" evidence="1">
    <location>
        <begin position="521"/>
        <end position="545"/>
    </location>
</feature>
<dbReference type="KEGG" id="bbes:BESB_008790"/>
<feature type="compositionally biased region" description="Low complexity" evidence="1">
    <location>
        <begin position="76"/>
        <end position="102"/>
    </location>
</feature>
<feature type="region of interest" description="Disordered" evidence="1">
    <location>
        <begin position="70"/>
        <end position="198"/>
    </location>
</feature>
<feature type="compositionally biased region" description="Polar residues" evidence="1">
    <location>
        <begin position="1204"/>
        <end position="1215"/>
    </location>
</feature>
<evidence type="ECO:0000313" key="2">
    <source>
        <dbReference type="EMBL" id="PFH38537.1"/>
    </source>
</evidence>
<dbReference type="OrthoDB" id="333266at2759"/>
<gene>
    <name evidence="2" type="ORF">BESB_008790</name>
</gene>
<keyword evidence="3" id="KW-1185">Reference proteome</keyword>
<sequence>MADSGSVSSADRPSAASEHASLRSPTSSRACPPPSTKPSANLPLCEATPNNGGAVAGANTVKTDTAVKGNATISPSATVRASATATDATSSACAGKKSSSGAVTPAGSQKSASGGKHGGATSCRGVSGGGTGLSWKNGTSCHSSQTPSGSSGSTAQSNPKANLPSGGQNHKHGTDGSHAGGSSAAGKKAPSGFNSELSARELRKIKYYEEMFAKLANEERQKQGGTPSGPTAAGATGVSSSSASGSLEKPSKKGGPHRGGEATGGVSGKVSAPGAGRSDDGLESQSERRNSTASSSALQQSFTSQSSAPSTSSSRGSGGGATKRKHNRVIDSTDDEGPPASPPRASANKRLALARGSSVKEPAVQAPGGSCAVSSARPATSASGGVADPQRKGEKQFNRHAGGPVPAEPCRGDSQGSRVTGKSDAGAGPRHVSKDLPQSSKPSHLPRPHGSSSNTGKGSHNQSLHSGVGVNAAVPARSAPKGQGSDWAWRGRGHGGEGAKKKQRATVAVSSCARRGDDDSSSSSSSGSSSSSSSGSSDSSEGESGCPRSKISRSKDPSRGSDSVGPNGNATRAGGKRGAHAVHQCKRHQASFPGGAVSLGAAEDCSRRTDASGSTSGSSAYNSDKKGAGSASQLQGGEAHKKSAGSNVSRPSSSAAVPSSSGAASAASLSKSASHHPHRPASTTTPADENSAPEAGLRDGTEPRGGPVASSGDGACGGGAKTEKKAALAVDETGRKLSASADSGRGSAASSNRSSVGGHAGPGGESNTRLIHTDTHSGRAGEATPPGSRTVSKGEKKERGGASRTSSVSVKHEEGRQGGEEAAVFGGRLGERGVSPAHQIHEKNPWTTPGTAVESRSFSRDIPTNGDAGGGGRRAFDAAAEVPDHQSSSPPGRDSLLTCKAGGSPRRSSGAQAKGHAPATQLRNASPGAAIGCEGRHRGTAHGGSGKVIGKGAFDTAGPGDKEGKMAASAVSAEMTTTERPDGSVKGTALARPGGTRRANFAHGETSGAAAAEIFLSEEPGGHSQLLVSVKRGGSGEPAGGKNQVSAADVDSAGNVRQARPGKKAEGIRQESCGRAGRDAEGGMRTVGNHRGMGGQSSGRGAVKQLHSVDEKAAGEATKRESRGTFLEASGTTAESRQPAAPSAVGGRAPPARGSAHERVSSASGSGEGATDRPVGLDQQPTIPLEGLTSPELPVQASRKELTASYSMRSTSPQSEELGVGEGRPVDGSDSASSGSYRHCPDGCSSLPSSSQHGVQLPHTFVAARDDLGDDESRPSAPLPLLAVARSLASQPLTSTPLPPVSSRHAPRADTQLAIRQSGDVAGRCPVSLPALTEPATSQLVTTASRHGIRELHTAIGDTQKKTTSNVATGTGRTIEMEPAFGFDNRLDPHAPSTVTTGLGASRVNYQLVDECDSGAKVPRGQTECKGAQSGGEPGMVRSTTVLSASNKEYAEACCNVVPTRDWRQLLLGKSGDGSNGGFWEDDSACARTAKSAPASAGNAVASANSCSDKAPSSSSAESSAELKRGLSCGGQVNGSAAAVTRGGEPSSLPLQGGVAQPLPLSGRWVTSLSWKAQLLRKVYNAGRS</sequence>